<evidence type="ECO:0000313" key="3">
    <source>
        <dbReference type="EMBL" id="AYV75595.1"/>
    </source>
</evidence>
<gene>
    <name evidence="3" type="ORF">Terrestrivirus2_103</name>
</gene>
<proteinExistence type="predicted"/>
<feature type="compositionally biased region" description="Basic and acidic residues" evidence="2">
    <location>
        <begin position="458"/>
        <end position="467"/>
    </location>
</feature>
<dbReference type="EMBL" id="MK071980">
    <property type="protein sequence ID" value="AYV75595.1"/>
    <property type="molecule type" value="Genomic_DNA"/>
</dbReference>
<protein>
    <submittedName>
        <fullName evidence="3">Uncharacterized protein</fullName>
    </submittedName>
</protein>
<evidence type="ECO:0000256" key="2">
    <source>
        <dbReference type="SAM" id="MobiDB-lite"/>
    </source>
</evidence>
<reference evidence="3" key="1">
    <citation type="submission" date="2018-10" db="EMBL/GenBank/DDBJ databases">
        <title>Hidden diversity of soil giant viruses.</title>
        <authorList>
            <person name="Schulz F."/>
            <person name="Alteio L."/>
            <person name="Goudeau D."/>
            <person name="Ryan E.M."/>
            <person name="Malmstrom R.R."/>
            <person name="Blanchard J."/>
            <person name="Woyke T."/>
        </authorList>
    </citation>
    <scope>NUCLEOTIDE SEQUENCE</scope>
    <source>
        <strain evidence="3">TEV1</strain>
    </source>
</reference>
<keyword evidence="1" id="KW-0175">Coiled coil</keyword>
<name>A0A3G4ZL84_9VIRU</name>
<organism evidence="3">
    <name type="scientific">Terrestrivirus sp</name>
    <dbReference type="NCBI Taxonomy" id="2487775"/>
    <lineage>
        <taxon>Viruses</taxon>
        <taxon>Varidnaviria</taxon>
        <taxon>Bamfordvirae</taxon>
        <taxon>Nucleocytoviricota</taxon>
        <taxon>Megaviricetes</taxon>
        <taxon>Imitervirales</taxon>
        <taxon>Mimiviridae</taxon>
        <taxon>Klosneuvirinae</taxon>
    </lineage>
</organism>
<evidence type="ECO:0000256" key="1">
    <source>
        <dbReference type="SAM" id="Coils"/>
    </source>
</evidence>
<feature type="coiled-coil region" evidence="1">
    <location>
        <begin position="146"/>
        <end position="173"/>
    </location>
</feature>
<feature type="region of interest" description="Disordered" evidence="2">
    <location>
        <begin position="441"/>
        <end position="467"/>
    </location>
</feature>
<sequence>MFNINVELEKVGSKQIQFFPLRKSLYPKYIPLDTRALIDIYEENKNSYLDKIQEQKDNIWNKFINLNNKIFKHKNYVFNYFMMTDGFAVSLQFMHKNYIEKETEKKMKMKIARKKKRDETKSKNSILNDMSLDLNENISDNKIKQNKNMSSILNELDDEIKLEENKEVNKNKKEKEPTHIEFPYIDDLEGVELELLKEAYKIYIDPGKTNLFMMMDDKGIYFRYTNKQRVFETKRLQYQKRIENEKIKRNITLMETKLSSYNSNSCSIEKFQEYIEKKNITNVKLIKRYEDPLYRKLKWYSYLNSKRSDDNLLNTIEKKYGKDAVIIIGDWEIPKQMQNYISTPNIRLKRVLARKFKVYNFDEYKTSCINYKTETICENLKLKDPLKEGKIRKIHHILKYQTESGRLGCINRDKNAVNNYKKIIDHWMKTKERLKNYRREGREKPITPMKITSKKKGKEVSNKGESEQTHILTIEKIEKAKKKPSTKIVVKSKNKIIKVIPLKKFDFK</sequence>
<accession>A0A3G4ZL84</accession>